<feature type="domain" description="AAA+ ATPase" evidence="1">
    <location>
        <begin position="25"/>
        <end position="447"/>
    </location>
</feature>
<dbReference type="RefSeq" id="WP_315947605.1">
    <property type="nucleotide sequence ID" value="NZ_JAWCUA010000010.1"/>
</dbReference>
<gene>
    <name evidence="2" type="ORF">RT723_13610</name>
</gene>
<comment type="caution">
    <text evidence="2">The sequence shown here is derived from an EMBL/GenBank/DDBJ whole genome shotgun (WGS) entry which is preliminary data.</text>
</comment>
<dbReference type="InterPro" id="IPR003593">
    <property type="entry name" value="AAA+_ATPase"/>
</dbReference>
<dbReference type="InterPro" id="IPR041685">
    <property type="entry name" value="AAA_GajA/Old/RecF-like"/>
</dbReference>
<dbReference type="Pfam" id="PF13175">
    <property type="entry name" value="AAA_15"/>
    <property type="match status" value="1"/>
</dbReference>
<evidence type="ECO:0000313" key="3">
    <source>
        <dbReference type="Proteomes" id="UP001257914"/>
    </source>
</evidence>
<dbReference type="PANTHER" id="PTHR43581:SF4">
    <property type="entry name" value="ATP_GTP PHOSPHATASE"/>
    <property type="match status" value="1"/>
</dbReference>
<organism evidence="2 3">
    <name type="scientific">Psychrosphaera aquimarina</name>
    <dbReference type="NCBI Taxonomy" id="2044854"/>
    <lineage>
        <taxon>Bacteria</taxon>
        <taxon>Pseudomonadati</taxon>
        <taxon>Pseudomonadota</taxon>
        <taxon>Gammaproteobacteria</taxon>
        <taxon>Alteromonadales</taxon>
        <taxon>Pseudoalteromonadaceae</taxon>
        <taxon>Psychrosphaera</taxon>
    </lineage>
</organism>
<dbReference type="PANTHER" id="PTHR43581">
    <property type="entry name" value="ATP/GTP PHOSPHATASE"/>
    <property type="match status" value="1"/>
</dbReference>
<dbReference type="Proteomes" id="UP001257914">
    <property type="component" value="Unassembled WGS sequence"/>
</dbReference>
<dbReference type="SUPFAM" id="SSF52540">
    <property type="entry name" value="P-loop containing nucleoside triphosphate hydrolases"/>
    <property type="match status" value="1"/>
</dbReference>
<dbReference type="Gene3D" id="3.40.50.300">
    <property type="entry name" value="P-loop containing nucleotide triphosphate hydrolases"/>
    <property type="match status" value="2"/>
</dbReference>
<evidence type="ECO:0000259" key="1">
    <source>
        <dbReference type="SMART" id="SM00382"/>
    </source>
</evidence>
<dbReference type="InterPro" id="IPR027417">
    <property type="entry name" value="P-loop_NTPase"/>
</dbReference>
<evidence type="ECO:0000313" key="2">
    <source>
        <dbReference type="EMBL" id="MDU0114017.1"/>
    </source>
</evidence>
<name>A0ABU3R2W0_9GAMM</name>
<sequence length="448" mass="51614">MLRIDRLEIIGFKSPNKSLVVDFSKAQSSIIFGRNGSGKTTLIKILNGFFRQDDSVLLEEEVSKITIDYSHFDDAKDHSTVIKDCIVVNRFEHVYEVQESLFDEVEKVVEYLYDWEQLTSSPLADATSLTLGVERGMHSNKLNVNRKLLSNFIQRKRELRANFRSVREIEEFSEEIFNFLKFRADANRRTSTFDLQQPHPFLKDINMDNVEGSLLERYRTARRNAARKIQNALFDTLAGAISEESNIGPHSHYFNDISSHIFKNKDLLIEALDDKTENSFKNRIVDELRKLKQKDDLESLTGNKLLIRLLSEMSTQLKDSEQELSAINTIVDRFNEFTGENKRLLIDTQKIWVETESTTHSINQLSSGERHILTLFTLILEQASNRNIIIIDEPEISLNAMWQEALLPTLEEVLPNTQIIVASHSPIIAESIDNLAELKVKYISDEVY</sequence>
<proteinExistence type="predicted"/>
<dbReference type="EMBL" id="JAWCUA010000010">
    <property type="protein sequence ID" value="MDU0114017.1"/>
    <property type="molecule type" value="Genomic_DNA"/>
</dbReference>
<reference evidence="2 3" key="1">
    <citation type="submission" date="2023-10" db="EMBL/GenBank/DDBJ databases">
        <title>Psychrosphaera aquimaarina strain SW33 isolated from seawater.</title>
        <authorList>
            <person name="Bayburt H."/>
            <person name="Kim J.M."/>
            <person name="Choi B.J."/>
            <person name="Jeon C.O."/>
        </authorList>
    </citation>
    <scope>NUCLEOTIDE SEQUENCE [LARGE SCALE GENOMIC DNA]</scope>
    <source>
        <strain evidence="2 3">KCTC 52743</strain>
    </source>
</reference>
<keyword evidence="3" id="KW-1185">Reference proteome</keyword>
<accession>A0ABU3R2W0</accession>
<dbReference type="InterPro" id="IPR051396">
    <property type="entry name" value="Bact_Antivir_Def_Nuclease"/>
</dbReference>
<dbReference type="SMART" id="SM00382">
    <property type="entry name" value="AAA"/>
    <property type="match status" value="1"/>
</dbReference>
<protein>
    <submittedName>
        <fullName evidence="2">AAA family ATPase</fullName>
    </submittedName>
</protein>